<dbReference type="EMBL" id="JACHXG010000005">
    <property type="protein sequence ID" value="MBB3089948.1"/>
    <property type="molecule type" value="Genomic_DNA"/>
</dbReference>
<dbReference type="CDD" id="cd06225">
    <property type="entry name" value="HAMP"/>
    <property type="match status" value="1"/>
</dbReference>
<feature type="compositionally biased region" description="Low complexity" evidence="12">
    <location>
        <begin position="1"/>
        <end position="12"/>
    </location>
</feature>
<dbReference type="InterPro" id="IPR003594">
    <property type="entry name" value="HATPase_dom"/>
</dbReference>
<evidence type="ECO:0000256" key="3">
    <source>
        <dbReference type="ARBA" id="ARBA00012438"/>
    </source>
</evidence>
<comment type="subcellular location">
    <subcellularLocation>
        <location evidence="2">Cell membrane</location>
    </subcellularLocation>
</comment>
<evidence type="ECO:0000256" key="7">
    <source>
        <dbReference type="ARBA" id="ARBA00022777"/>
    </source>
</evidence>
<dbReference type="PROSITE" id="PS50109">
    <property type="entry name" value="HIS_KIN"/>
    <property type="match status" value="1"/>
</dbReference>
<protein>
    <recommendedName>
        <fullName evidence="3">histidine kinase</fullName>
        <ecNumber evidence="3">2.7.13.3</ecNumber>
    </recommendedName>
</protein>
<evidence type="ECO:0000256" key="2">
    <source>
        <dbReference type="ARBA" id="ARBA00004236"/>
    </source>
</evidence>
<dbReference type="FunFam" id="1.10.287.130:FF:000001">
    <property type="entry name" value="Two-component sensor histidine kinase"/>
    <property type="match status" value="1"/>
</dbReference>
<keyword evidence="5" id="KW-0808">Transferase</keyword>
<dbReference type="InterPro" id="IPR036890">
    <property type="entry name" value="HATPase_C_sf"/>
</dbReference>
<feature type="region of interest" description="Disordered" evidence="12">
    <location>
        <begin position="1"/>
        <end position="26"/>
    </location>
</feature>
<dbReference type="InterPro" id="IPR003660">
    <property type="entry name" value="HAMP_dom"/>
</dbReference>
<reference evidence="16 17" key="1">
    <citation type="submission" date="2020-08" db="EMBL/GenBank/DDBJ databases">
        <title>Genomic Encyclopedia of Type Strains, Phase III (KMG-III): the genomes of soil and plant-associated and newly described type strains.</title>
        <authorList>
            <person name="Whitman W."/>
        </authorList>
    </citation>
    <scope>NUCLEOTIDE SEQUENCE [LARGE SCALE GENOMIC DNA]</scope>
    <source>
        <strain evidence="16 17">CECT 3302</strain>
    </source>
</reference>
<dbReference type="SUPFAM" id="SSF47384">
    <property type="entry name" value="Homodimeric domain of signal transducing histidine kinase"/>
    <property type="match status" value="1"/>
</dbReference>
<keyword evidence="4" id="KW-0597">Phosphoprotein</keyword>
<dbReference type="Proteomes" id="UP000577707">
    <property type="component" value="Unassembled WGS sequence"/>
</dbReference>
<dbReference type="Gene3D" id="3.30.565.10">
    <property type="entry name" value="Histidine kinase-like ATPase, C-terminal domain"/>
    <property type="match status" value="1"/>
</dbReference>
<dbReference type="PANTHER" id="PTHR45436">
    <property type="entry name" value="SENSOR HISTIDINE KINASE YKOH"/>
    <property type="match status" value="1"/>
</dbReference>
<evidence type="ECO:0000256" key="1">
    <source>
        <dbReference type="ARBA" id="ARBA00000085"/>
    </source>
</evidence>
<dbReference type="PRINTS" id="PR00344">
    <property type="entry name" value="BCTRLSENSOR"/>
</dbReference>
<sequence>MTTAMTTGMTTTDPEPPDISTPPRRRGLSVRARITASVALLVTLALAGAGLIVYVVELRRVEASMQREVEQELDEFARLRQEGVDPETGAPFNVEGLLLTFLRRNVPDDDELLVAWVDGKPRAQFPKDPLVDSPRFHNAVEDLAINGGTTYLDTAQGEVRITSQPVRQDSAKGTTEGALLVVSYLDEDRAELRSTMRTYTIVAGLLALLVTLVAAWQSGRLLAPLTRLRHATGSVSATDLSERLPESGNDDISALTRNFNDMLARLEQAFTDQRQFLDDAGHELRTPLTIIGGHLELLDESDPAEVEQTRRLALDEVDRMSRLVGDLILLAKHDRPDFLTMEEVDVDTLTEDILAKASALADRDWHLDAATPGTWRLDPQRITQAMLQLCDNAAGHTAPGDRIAVGSATVDGTLTLWVRDTGPGVPPEDRERIFDRFARGAETGSGDRPGLGLGLAIVSAIARAHGGGVAVEEASPPGARFTITLPARTEGEAWPAS</sequence>
<keyword evidence="9" id="KW-0902">Two-component regulatory system</keyword>
<feature type="transmembrane region" description="Helical" evidence="13">
    <location>
        <begin position="198"/>
        <end position="216"/>
    </location>
</feature>
<feature type="domain" description="Histidine kinase" evidence="14">
    <location>
        <begin position="279"/>
        <end position="489"/>
    </location>
</feature>
<proteinExistence type="predicted"/>
<evidence type="ECO:0000256" key="9">
    <source>
        <dbReference type="ARBA" id="ARBA00023012"/>
    </source>
</evidence>
<evidence type="ECO:0000259" key="15">
    <source>
        <dbReference type="PROSITE" id="PS50885"/>
    </source>
</evidence>
<dbReference type="SMART" id="SM00388">
    <property type="entry name" value="HisKA"/>
    <property type="match status" value="1"/>
</dbReference>
<dbReference type="InterPro" id="IPR036097">
    <property type="entry name" value="HisK_dim/P_sf"/>
</dbReference>
<dbReference type="GO" id="GO:0000155">
    <property type="term" value="F:phosphorelay sensor kinase activity"/>
    <property type="evidence" value="ECO:0007669"/>
    <property type="project" value="InterPro"/>
</dbReference>
<dbReference type="PROSITE" id="PS50885">
    <property type="entry name" value="HAMP"/>
    <property type="match status" value="1"/>
</dbReference>
<dbReference type="RefSeq" id="WP_229788857.1">
    <property type="nucleotide sequence ID" value="NZ_BMQT01000009.1"/>
</dbReference>
<dbReference type="SUPFAM" id="SSF158472">
    <property type="entry name" value="HAMP domain-like"/>
    <property type="match status" value="1"/>
</dbReference>
<organism evidence="16 17">
    <name type="scientific">Nocardioides albus</name>
    <dbReference type="NCBI Taxonomy" id="1841"/>
    <lineage>
        <taxon>Bacteria</taxon>
        <taxon>Bacillati</taxon>
        <taxon>Actinomycetota</taxon>
        <taxon>Actinomycetes</taxon>
        <taxon>Propionibacteriales</taxon>
        <taxon>Nocardioidaceae</taxon>
        <taxon>Nocardioides</taxon>
    </lineage>
</organism>
<evidence type="ECO:0000259" key="14">
    <source>
        <dbReference type="PROSITE" id="PS50109"/>
    </source>
</evidence>
<dbReference type="SMART" id="SM00304">
    <property type="entry name" value="HAMP"/>
    <property type="match status" value="1"/>
</dbReference>
<dbReference type="SMART" id="SM00387">
    <property type="entry name" value="HATPase_c"/>
    <property type="match status" value="1"/>
</dbReference>
<keyword evidence="10 13" id="KW-0472">Membrane</keyword>
<evidence type="ECO:0000256" key="13">
    <source>
        <dbReference type="SAM" id="Phobius"/>
    </source>
</evidence>
<name>A0A7W5F982_9ACTN</name>
<gene>
    <name evidence="16" type="ORF">FHS12_002897</name>
</gene>
<keyword evidence="17" id="KW-1185">Reference proteome</keyword>
<comment type="catalytic activity">
    <reaction evidence="1">
        <text>ATP + protein L-histidine = ADP + protein N-phospho-L-histidine.</text>
        <dbReference type="EC" id="2.7.13.3"/>
    </reaction>
</comment>
<evidence type="ECO:0000313" key="16">
    <source>
        <dbReference type="EMBL" id="MBB3089948.1"/>
    </source>
</evidence>
<keyword evidence="6 13" id="KW-0812">Transmembrane</keyword>
<dbReference type="PANTHER" id="PTHR45436:SF5">
    <property type="entry name" value="SENSOR HISTIDINE KINASE TRCS"/>
    <property type="match status" value="1"/>
</dbReference>
<feature type="transmembrane region" description="Helical" evidence="13">
    <location>
        <begin position="34"/>
        <end position="56"/>
    </location>
</feature>
<evidence type="ECO:0000256" key="12">
    <source>
        <dbReference type="SAM" id="MobiDB-lite"/>
    </source>
</evidence>
<evidence type="ECO:0000313" key="17">
    <source>
        <dbReference type="Proteomes" id="UP000577707"/>
    </source>
</evidence>
<dbReference type="Gene3D" id="1.10.287.130">
    <property type="match status" value="1"/>
</dbReference>
<dbReference type="Pfam" id="PF00512">
    <property type="entry name" value="HisKA"/>
    <property type="match status" value="1"/>
</dbReference>
<dbReference type="AlphaFoldDB" id="A0A7W5F982"/>
<evidence type="ECO:0000256" key="8">
    <source>
        <dbReference type="ARBA" id="ARBA00022989"/>
    </source>
</evidence>
<dbReference type="InterPro" id="IPR004358">
    <property type="entry name" value="Sig_transdc_His_kin-like_C"/>
</dbReference>
<keyword evidence="11" id="KW-0175">Coiled coil</keyword>
<keyword evidence="8 13" id="KW-1133">Transmembrane helix</keyword>
<evidence type="ECO:0000256" key="4">
    <source>
        <dbReference type="ARBA" id="ARBA00022553"/>
    </source>
</evidence>
<evidence type="ECO:0000256" key="10">
    <source>
        <dbReference type="ARBA" id="ARBA00023136"/>
    </source>
</evidence>
<feature type="domain" description="HAMP" evidence="15">
    <location>
        <begin position="219"/>
        <end position="271"/>
    </location>
</feature>
<dbReference type="Pfam" id="PF02518">
    <property type="entry name" value="HATPase_c"/>
    <property type="match status" value="1"/>
</dbReference>
<feature type="coiled-coil region" evidence="11">
    <location>
        <begin position="55"/>
        <end position="82"/>
    </location>
</feature>
<evidence type="ECO:0000256" key="5">
    <source>
        <dbReference type="ARBA" id="ARBA00022679"/>
    </source>
</evidence>
<dbReference type="CDD" id="cd00082">
    <property type="entry name" value="HisKA"/>
    <property type="match status" value="1"/>
</dbReference>
<dbReference type="GO" id="GO:0005886">
    <property type="term" value="C:plasma membrane"/>
    <property type="evidence" value="ECO:0007669"/>
    <property type="project" value="UniProtKB-SubCell"/>
</dbReference>
<evidence type="ECO:0000256" key="6">
    <source>
        <dbReference type="ARBA" id="ARBA00022692"/>
    </source>
</evidence>
<dbReference type="EC" id="2.7.13.3" evidence="3"/>
<dbReference type="SUPFAM" id="SSF55874">
    <property type="entry name" value="ATPase domain of HSP90 chaperone/DNA topoisomerase II/histidine kinase"/>
    <property type="match status" value="1"/>
</dbReference>
<dbReference type="InterPro" id="IPR005467">
    <property type="entry name" value="His_kinase_dom"/>
</dbReference>
<comment type="caution">
    <text evidence="16">The sequence shown here is derived from an EMBL/GenBank/DDBJ whole genome shotgun (WGS) entry which is preliminary data.</text>
</comment>
<dbReference type="CDD" id="cd00075">
    <property type="entry name" value="HATPase"/>
    <property type="match status" value="1"/>
</dbReference>
<dbReference type="InterPro" id="IPR003661">
    <property type="entry name" value="HisK_dim/P_dom"/>
</dbReference>
<dbReference type="Pfam" id="PF00672">
    <property type="entry name" value="HAMP"/>
    <property type="match status" value="1"/>
</dbReference>
<accession>A0A7W5F982</accession>
<dbReference type="InterPro" id="IPR050428">
    <property type="entry name" value="TCS_sensor_his_kinase"/>
</dbReference>
<keyword evidence="7 16" id="KW-0418">Kinase</keyword>
<dbReference type="Gene3D" id="6.10.340.10">
    <property type="match status" value="1"/>
</dbReference>
<evidence type="ECO:0000256" key="11">
    <source>
        <dbReference type="SAM" id="Coils"/>
    </source>
</evidence>